<dbReference type="SMART" id="SM00949">
    <property type="entry name" value="PAZ"/>
    <property type="match status" value="1"/>
</dbReference>
<dbReference type="FunFam" id="2.170.260.10:FF:000001">
    <property type="entry name" value="Protein argonaute-2"/>
    <property type="match status" value="1"/>
</dbReference>
<proteinExistence type="inferred from homology"/>
<dbReference type="Gramene" id="PHT85841">
    <property type="protein sequence ID" value="PHT85841"/>
    <property type="gene ID" value="T459_07947"/>
</dbReference>
<dbReference type="SUPFAM" id="SSF101690">
    <property type="entry name" value="PAZ domain"/>
    <property type="match status" value="1"/>
</dbReference>
<keyword evidence="6" id="KW-1185">Reference proteome</keyword>
<dbReference type="GO" id="GO:0003723">
    <property type="term" value="F:RNA binding"/>
    <property type="evidence" value="ECO:0007669"/>
    <property type="project" value="InterPro"/>
</dbReference>
<organism evidence="5 6">
    <name type="scientific">Capsicum annuum</name>
    <name type="common">Capsicum pepper</name>
    <dbReference type="NCBI Taxonomy" id="4072"/>
    <lineage>
        <taxon>Eukaryota</taxon>
        <taxon>Viridiplantae</taxon>
        <taxon>Streptophyta</taxon>
        <taxon>Embryophyta</taxon>
        <taxon>Tracheophyta</taxon>
        <taxon>Spermatophyta</taxon>
        <taxon>Magnoliopsida</taxon>
        <taxon>eudicotyledons</taxon>
        <taxon>Gunneridae</taxon>
        <taxon>Pentapetalae</taxon>
        <taxon>asterids</taxon>
        <taxon>lamiids</taxon>
        <taxon>Solanales</taxon>
        <taxon>Solanaceae</taxon>
        <taxon>Solanoideae</taxon>
        <taxon>Capsiceae</taxon>
        <taxon>Capsicum</taxon>
    </lineage>
</organism>
<comment type="similarity">
    <text evidence="1">Belongs to the argonaute family. Ago subfamily.</text>
</comment>
<dbReference type="Pfam" id="PF16487">
    <property type="entry name" value="ArgoMid"/>
    <property type="match status" value="1"/>
</dbReference>
<dbReference type="PROSITE" id="PS50821">
    <property type="entry name" value="PAZ"/>
    <property type="match status" value="1"/>
</dbReference>
<reference evidence="5 6" key="2">
    <citation type="journal article" date="2017" name="Genome Biol.">
        <title>New reference genome sequences of hot pepper reveal the massive evolution of plant disease-resistance genes by retroduplication.</title>
        <authorList>
            <person name="Kim S."/>
            <person name="Park J."/>
            <person name="Yeom S.I."/>
            <person name="Kim Y.M."/>
            <person name="Seo E."/>
            <person name="Kim K.T."/>
            <person name="Kim M.S."/>
            <person name="Lee J.M."/>
            <person name="Cheong K."/>
            <person name="Shin H.S."/>
            <person name="Kim S.B."/>
            <person name="Han K."/>
            <person name="Lee J."/>
            <person name="Park M."/>
            <person name="Lee H.A."/>
            <person name="Lee H.Y."/>
            <person name="Lee Y."/>
            <person name="Oh S."/>
            <person name="Lee J.H."/>
            <person name="Choi E."/>
            <person name="Choi E."/>
            <person name="Lee S.E."/>
            <person name="Jeon J."/>
            <person name="Kim H."/>
            <person name="Choi G."/>
            <person name="Song H."/>
            <person name="Lee J."/>
            <person name="Lee S.C."/>
            <person name="Kwon J.K."/>
            <person name="Lee H.Y."/>
            <person name="Koo N."/>
            <person name="Hong Y."/>
            <person name="Kim R.W."/>
            <person name="Kang W.H."/>
            <person name="Huh J.H."/>
            <person name="Kang B.C."/>
            <person name="Yang T.J."/>
            <person name="Lee Y.H."/>
            <person name="Bennetzen J.L."/>
            <person name="Choi D."/>
        </authorList>
    </citation>
    <scope>NUCLEOTIDE SEQUENCE [LARGE SCALE GENOMIC DNA]</scope>
    <source>
        <strain evidence="6">cv. CM334</strain>
    </source>
</reference>
<dbReference type="GO" id="GO:0031047">
    <property type="term" value="P:regulatory ncRNA-mediated gene silencing"/>
    <property type="evidence" value="ECO:0007669"/>
    <property type="project" value="UniProtKB-KW"/>
</dbReference>
<dbReference type="EMBL" id="AYRZ02000003">
    <property type="protein sequence ID" value="PHT85841.1"/>
    <property type="molecule type" value="Genomic_DNA"/>
</dbReference>
<dbReference type="InterPro" id="IPR036085">
    <property type="entry name" value="PAZ_dom_sf"/>
</dbReference>
<feature type="compositionally biased region" description="Polar residues" evidence="3">
    <location>
        <begin position="44"/>
        <end position="58"/>
    </location>
</feature>
<dbReference type="Proteomes" id="UP000222542">
    <property type="component" value="Unassembled WGS sequence"/>
</dbReference>
<evidence type="ECO:0000313" key="5">
    <source>
        <dbReference type="EMBL" id="PHT85841.1"/>
    </source>
</evidence>
<feature type="domain" description="PAZ" evidence="4">
    <location>
        <begin position="339"/>
        <end position="452"/>
    </location>
</feature>
<feature type="compositionally biased region" description="Basic residues" evidence="3">
    <location>
        <begin position="60"/>
        <end position="69"/>
    </location>
</feature>
<dbReference type="STRING" id="4072.A0A2G2ZV58"/>
<comment type="caution">
    <text evidence="5">The sequence shown here is derived from an EMBL/GenBank/DDBJ whole genome shotgun (WGS) entry which is preliminary data.</text>
</comment>
<dbReference type="Pfam" id="PF16488">
    <property type="entry name" value="ArgoL2"/>
    <property type="match status" value="1"/>
</dbReference>
<accession>A0A2G2ZV58</accession>
<dbReference type="OMA" id="NSCAMEM"/>
<keyword evidence="2" id="KW-0943">RNA-mediated gene silencing</keyword>
<dbReference type="Gene3D" id="3.40.50.2300">
    <property type="match status" value="1"/>
</dbReference>
<dbReference type="Pfam" id="PF16486">
    <property type="entry name" value="ArgoN"/>
    <property type="match status" value="1"/>
</dbReference>
<evidence type="ECO:0000256" key="2">
    <source>
        <dbReference type="ARBA" id="ARBA00023158"/>
    </source>
</evidence>
<protein>
    <submittedName>
        <fullName evidence="5">Protein argonaute 10</fullName>
    </submittedName>
</protein>
<dbReference type="InterPro" id="IPR032472">
    <property type="entry name" value="ArgoL2"/>
</dbReference>
<dbReference type="Pfam" id="PF02170">
    <property type="entry name" value="PAZ"/>
    <property type="match status" value="1"/>
</dbReference>
<reference evidence="5 6" key="1">
    <citation type="journal article" date="2014" name="Nat. Genet.">
        <title>Genome sequence of the hot pepper provides insights into the evolution of pungency in Capsicum species.</title>
        <authorList>
            <person name="Kim S."/>
            <person name="Park M."/>
            <person name="Yeom S.I."/>
            <person name="Kim Y.M."/>
            <person name="Lee J.M."/>
            <person name="Lee H.A."/>
            <person name="Seo E."/>
            <person name="Choi J."/>
            <person name="Cheong K."/>
            <person name="Kim K.T."/>
            <person name="Jung K."/>
            <person name="Lee G.W."/>
            <person name="Oh S.K."/>
            <person name="Bae C."/>
            <person name="Kim S.B."/>
            <person name="Lee H.Y."/>
            <person name="Kim S.Y."/>
            <person name="Kim M.S."/>
            <person name="Kang B.C."/>
            <person name="Jo Y.D."/>
            <person name="Yang H.B."/>
            <person name="Jeong H.J."/>
            <person name="Kang W.H."/>
            <person name="Kwon J.K."/>
            <person name="Shin C."/>
            <person name="Lim J.Y."/>
            <person name="Park J.H."/>
            <person name="Huh J.H."/>
            <person name="Kim J.S."/>
            <person name="Kim B.D."/>
            <person name="Cohen O."/>
            <person name="Paran I."/>
            <person name="Suh M.C."/>
            <person name="Lee S.B."/>
            <person name="Kim Y.K."/>
            <person name="Shin Y."/>
            <person name="Noh S.J."/>
            <person name="Park J."/>
            <person name="Seo Y.S."/>
            <person name="Kwon S.Y."/>
            <person name="Kim H.A."/>
            <person name="Park J.M."/>
            <person name="Kim H.J."/>
            <person name="Choi S.B."/>
            <person name="Bosland P.W."/>
            <person name="Reeves G."/>
            <person name="Jo S.H."/>
            <person name="Lee B.W."/>
            <person name="Cho H.T."/>
            <person name="Choi H.S."/>
            <person name="Lee M.S."/>
            <person name="Yu Y."/>
            <person name="Do Choi Y."/>
            <person name="Park B.S."/>
            <person name="van Deynze A."/>
            <person name="Ashrafi H."/>
            <person name="Hill T."/>
            <person name="Kim W.T."/>
            <person name="Pai H.S."/>
            <person name="Ahn H.K."/>
            <person name="Yeam I."/>
            <person name="Giovannoni J.J."/>
            <person name="Rose J.K."/>
            <person name="Sorensen I."/>
            <person name="Lee S.J."/>
            <person name="Kim R.W."/>
            <person name="Choi I.Y."/>
            <person name="Choi B.S."/>
            <person name="Lim J.S."/>
            <person name="Lee Y.H."/>
            <person name="Choi D."/>
        </authorList>
    </citation>
    <scope>NUCLEOTIDE SEQUENCE [LARGE SCALE GENOMIC DNA]</scope>
    <source>
        <strain evidence="6">cv. CM334</strain>
    </source>
</reference>
<feature type="compositionally biased region" description="Basic and acidic residues" evidence="3">
    <location>
        <begin position="1"/>
        <end position="11"/>
    </location>
</feature>
<dbReference type="Pfam" id="PF08699">
    <property type="entry name" value="ArgoL1"/>
    <property type="match status" value="1"/>
</dbReference>
<name>A0A2G2ZV58_CAPAN</name>
<dbReference type="InterPro" id="IPR032474">
    <property type="entry name" value="Argonaute_N"/>
</dbReference>
<gene>
    <name evidence="5" type="ORF">T459_07947</name>
</gene>
<evidence type="ECO:0000256" key="1">
    <source>
        <dbReference type="ARBA" id="ARBA00008201"/>
    </source>
</evidence>
<dbReference type="InterPro" id="IPR032473">
    <property type="entry name" value="Argonaute_Mid_dom"/>
</dbReference>
<dbReference type="InterPro" id="IPR003100">
    <property type="entry name" value="PAZ_dom"/>
</dbReference>
<evidence type="ECO:0000313" key="6">
    <source>
        <dbReference type="Proteomes" id="UP000222542"/>
    </source>
</evidence>
<feature type="region of interest" description="Disordered" evidence="3">
    <location>
        <begin position="1"/>
        <end position="89"/>
    </location>
</feature>
<evidence type="ECO:0000259" key="4">
    <source>
        <dbReference type="PROSITE" id="PS50821"/>
    </source>
</evidence>
<evidence type="ECO:0000256" key="3">
    <source>
        <dbReference type="SAM" id="MobiDB-lite"/>
    </source>
</evidence>
<sequence>MPIRQMKEGSEQHIVIKPHLPNSMNPVQKNPKTTQNGKGPPTQEPQNNKIHNQISPPSRNRGRRRGRGGRKSDQGENFMRPSSRPCTAASKPVIAAAAATSVDATNVSVVEKNGSSSEGGFPSSSKSLCFAQRPGFGQLGTKCIVKANHFLAELPDKDLNQYDVTVTPEVSSRTVNRAIMAELVKMYKESHLGMRLPAYDGRKSLYTAGELPFKWKEFTIKLIDEDDVINGPKREREYKVVIKFVARANLHHLGQFLAGKRADGPKEALQILDIVLRELSIKRYCPVGRSFFSPDIRKPQPLGDGLEAWCGFYQSIRPTQMGLSLNIDMASAAFIEALPVIEFVAQLLGKDVSSRPLSDSDRVKIKKALRGVKVEVTHRGNVRRKYRVSGLTSQPTRELVFPVDDNLTMKSVVEYFQEMYGFTIKNTHLPCLQVGNQKKANYLPMEACKIVEGQRYTKRLSEKQITSLLKVTCQRPRDRENSILQTVQHNDYNEDPYAKEFGIKISEKQASVEARVLPAPWLKYHETGKEKDCLPQVGQWNMMNKKMINGMTVSRWACINFSRSVQESIARGFCNELAQMCQVSGMVVVLQALPLCSMSISLSVHVCLKTQRRLTFPPVGYADRSSIRSQ</sequence>
<dbReference type="InterPro" id="IPR014811">
    <property type="entry name" value="ArgoL1"/>
</dbReference>
<dbReference type="Gene3D" id="2.170.260.10">
    <property type="entry name" value="paz domain"/>
    <property type="match status" value="1"/>
</dbReference>
<feature type="compositionally biased region" description="Polar residues" evidence="3">
    <location>
        <begin position="22"/>
        <end position="37"/>
    </location>
</feature>
<dbReference type="PANTHER" id="PTHR22891">
    <property type="entry name" value="EUKARYOTIC TRANSLATION INITIATION FACTOR 2C"/>
    <property type="match status" value="1"/>
</dbReference>
<dbReference type="CDD" id="cd02846">
    <property type="entry name" value="PAZ_argonaute_like"/>
    <property type="match status" value="1"/>
</dbReference>
<dbReference type="AlphaFoldDB" id="A0A2G2ZV58"/>
<dbReference type="SMART" id="SM01163">
    <property type="entry name" value="DUF1785"/>
    <property type="match status" value="1"/>
</dbReference>